<comment type="caution">
    <text evidence="1">The sequence shown here is derived from an EMBL/GenBank/DDBJ whole genome shotgun (WGS) entry which is preliminary data.</text>
</comment>
<keyword evidence="2" id="KW-1185">Reference proteome</keyword>
<evidence type="ECO:0000313" key="2">
    <source>
        <dbReference type="Proteomes" id="UP000023152"/>
    </source>
</evidence>
<sequence length="873" mass="102733">MEHLFPAYKDEQRQEIVISIGEKLKEEIHLKEQLQFWIKLKKVTEQMKEYHPCKDKIKEDEKWQKYVKALAQMTNTNEDILLEQAYQCRSVCIEYLNEDTKFYMVIDLFDVLNRCKDQLKILAENQNFNDAVHFDNTLNVLSKSKHQKTQDLATYLRDVNPTMQNTLWKCTLEDMTSLAKAILKLHSKGQEFTKMISKCCDINLNTISTLVNEADKIRTETSLKQLKDAMDTGEWQFASYQEVLKGKKEELVLKTNNATWHCEEIGENIDRVLLGAGKNELREIKTVIQQFEECKDISLYRIEFWKKGGRIDIENDEKGGIQNDDKPLKLPVHLQIDEFEKCKELWKQRLMEWKKQCFELREKFPALNYFCFNQVHFLIKKINQLNISNCPGRAIKASKYIKPFLQKIHCDVTDHDVDNVLKDWINFNLRDLDQHNINDNNNNFRQCRDSIAKFGQILHRVWISSQHNCVDEKPFSIGLYAGKPNLIIGSKELQSKELRSKELLFGLLGLFESQRFIPRAEHILICNETTTEEDIACLIFRAITNHKRMPLTTKIAKTTDLITITETNHKSAKPLYCLVYPEKLTPMTLNQICQDIYELLLSDIRLEQLKNNFYTFVVLSSNQENPLCKILAPFKVIPHSFLFETLPNQILSGLYHNQWTNSRVHDISTEPPWIQLYTSEKVAMGKSTLIQRDIQRIREIHKTKTIHEICIAFNSKDIDWIKIMDRFWSYHPCSNDVKDADIDEENTLIIYHLNISSCVSKRINDFLFELLFLQHINSNSQMSQCFHVNPNMIFLIEIPSTLNRPDFTVSPKKCFYLFFSTVKFPTVEVSPQNNKFEFGKEAQYVIKWMQEFFNGNFKFFHTIFVFPTKKTKD</sequence>
<accession>X6LTA1</accession>
<dbReference type="OrthoDB" id="6142015at2759"/>
<dbReference type="AlphaFoldDB" id="X6LTA1"/>
<feature type="non-terminal residue" evidence="1">
    <location>
        <position position="873"/>
    </location>
</feature>
<evidence type="ECO:0000313" key="1">
    <source>
        <dbReference type="EMBL" id="ETO04332.1"/>
    </source>
</evidence>
<organism evidence="1 2">
    <name type="scientific">Reticulomyxa filosa</name>
    <dbReference type="NCBI Taxonomy" id="46433"/>
    <lineage>
        <taxon>Eukaryota</taxon>
        <taxon>Sar</taxon>
        <taxon>Rhizaria</taxon>
        <taxon>Retaria</taxon>
        <taxon>Foraminifera</taxon>
        <taxon>Monothalamids</taxon>
        <taxon>Reticulomyxidae</taxon>
        <taxon>Reticulomyxa</taxon>
    </lineage>
</organism>
<proteinExistence type="predicted"/>
<dbReference type="EMBL" id="ASPP01029490">
    <property type="protein sequence ID" value="ETO04332.1"/>
    <property type="molecule type" value="Genomic_DNA"/>
</dbReference>
<name>X6LTA1_RETFI</name>
<protein>
    <submittedName>
        <fullName evidence="1">Uncharacterized protein</fullName>
    </submittedName>
</protein>
<dbReference type="Proteomes" id="UP000023152">
    <property type="component" value="Unassembled WGS sequence"/>
</dbReference>
<gene>
    <name evidence="1" type="ORF">RFI_33066</name>
</gene>
<reference evidence="1 2" key="1">
    <citation type="journal article" date="2013" name="Curr. Biol.">
        <title>The Genome of the Foraminiferan Reticulomyxa filosa.</title>
        <authorList>
            <person name="Glockner G."/>
            <person name="Hulsmann N."/>
            <person name="Schleicher M."/>
            <person name="Noegel A.A."/>
            <person name="Eichinger L."/>
            <person name="Gallinger C."/>
            <person name="Pawlowski J."/>
            <person name="Sierra R."/>
            <person name="Euteneuer U."/>
            <person name="Pillet L."/>
            <person name="Moustafa A."/>
            <person name="Platzer M."/>
            <person name="Groth M."/>
            <person name="Szafranski K."/>
            <person name="Schliwa M."/>
        </authorList>
    </citation>
    <scope>NUCLEOTIDE SEQUENCE [LARGE SCALE GENOMIC DNA]</scope>
</reference>